<reference evidence="1 2" key="1">
    <citation type="journal article" date="2023" name="Plants (Basel)">
        <title>Bridging the Gap: Combining Genomics and Transcriptomics Approaches to Understand Stylosanthes scabra, an Orphan Legume from the Brazilian Caatinga.</title>
        <authorList>
            <person name="Ferreira-Neto J.R.C."/>
            <person name="da Silva M.D."/>
            <person name="Binneck E."/>
            <person name="de Melo N.F."/>
            <person name="da Silva R.H."/>
            <person name="de Melo A.L.T.M."/>
            <person name="Pandolfi V."/>
            <person name="Bustamante F.O."/>
            <person name="Brasileiro-Vidal A.C."/>
            <person name="Benko-Iseppon A.M."/>
        </authorList>
    </citation>
    <scope>NUCLEOTIDE SEQUENCE [LARGE SCALE GENOMIC DNA]</scope>
    <source>
        <tissue evidence="1">Leaves</tissue>
    </source>
</reference>
<feature type="non-terminal residue" evidence="1">
    <location>
        <position position="1"/>
    </location>
</feature>
<dbReference type="Proteomes" id="UP001341840">
    <property type="component" value="Unassembled WGS sequence"/>
</dbReference>
<gene>
    <name evidence="1" type="ORF">PIB30_105761</name>
</gene>
<protein>
    <submittedName>
        <fullName evidence="1">Uncharacterized protein</fullName>
    </submittedName>
</protein>
<evidence type="ECO:0000313" key="2">
    <source>
        <dbReference type="Proteomes" id="UP001341840"/>
    </source>
</evidence>
<sequence length="78" mass="8953">QLWKARNLMTFEGKTSPMEEEIRKAMKGFDVFWSIQTTDEGRRLNANPPNPMRQSWEAPHNDLIKLNVDAAAPNVALE</sequence>
<name>A0ABU6QZL7_9FABA</name>
<organism evidence="1 2">
    <name type="scientific">Stylosanthes scabra</name>
    <dbReference type="NCBI Taxonomy" id="79078"/>
    <lineage>
        <taxon>Eukaryota</taxon>
        <taxon>Viridiplantae</taxon>
        <taxon>Streptophyta</taxon>
        <taxon>Embryophyta</taxon>
        <taxon>Tracheophyta</taxon>
        <taxon>Spermatophyta</taxon>
        <taxon>Magnoliopsida</taxon>
        <taxon>eudicotyledons</taxon>
        <taxon>Gunneridae</taxon>
        <taxon>Pentapetalae</taxon>
        <taxon>rosids</taxon>
        <taxon>fabids</taxon>
        <taxon>Fabales</taxon>
        <taxon>Fabaceae</taxon>
        <taxon>Papilionoideae</taxon>
        <taxon>50 kb inversion clade</taxon>
        <taxon>dalbergioids sensu lato</taxon>
        <taxon>Dalbergieae</taxon>
        <taxon>Pterocarpus clade</taxon>
        <taxon>Stylosanthes</taxon>
    </lineage>
</organism>
<comment type="caution">
    <text evidence="1">The sequence shown here is derived from an EMBL/GenBank/DDBJ whole genome shotgun (WGS) entry which is preliminary data.</text>
</comment>
<evidence type="ECO:0000313" key="1">
    <source>
        <dbReference type="EMBL" id="MED6117013.1"/>
    </source>
</evidence>
<keyword evidence="2" id="KW-1185">Reference proteome</keyword>
<proteinExistence type="predicted"/>
<dbReference type="EMBL" id="JASCZI010003977">
    <property type="protein sequence ID" value="MED6117013.1"/>
    <property type="molecule type" value="Genomic_DNA"/>
</dbReference>
<accession>A0ABU6QZL7</accession>